<dbReference type="Pfam" id="PF07478">
    <property type="entry name" value="Dala_Dala_lig_C"/>
    <property type="match status" value="1"/>
</dbReference>
<evidence type="ECO:0000313" key="19">
    <source>
        <dbReference type="EMBL" id="MDP5136051.1"/>
    </source>
</evidence>
<dbReference type="PIRSF" id="PIRSF039102">
    <property type="entry name" value="Ddl/VanB"/>
    <property type="match status" value="1"/>
</dbReference>
<evidence type="ECO:0000256" key="9">
    <source>
        <dbReference type="ARBA" id="ARBA00022598"/>
    </source>
</evidence>
<evidence type="ECO:0000256" key="4">
    <source>
        <dbReference type="ARBA" id="ARBA00004496"/>
    </source>
</evidence>
<evidence type="ECO:0000256" key="2">
    <source>
        <dbReference type="ARBA" id="ARBA00001946"/>
    </source>
</evidence>
<evidence type="ECO:0000313" key="20">
    <source>
        <dbReference type="Proteomes" id="UP001231109"/>
    </source>
</evidence>
<dbReference type="InterPro" id="IPR000291">
    <property type="entry name" value="D-Ala_lig_Van_CS"/>
</dbReference>
<comment type="pathway">
    <text evidence="5 16">Cell wall biogenesis; peptidoglycan biosynthesis.</text>
</comment>
<dbReference type="NCBIfam" id="NF002378">
    <property type="entry name" value="PRK01372.1"/>
    <property type="match status" value="1"/>
</dbReference>
<feature type="domain" description="ATP-grasp" evidence="18">
    <location>
        <begin position="107"/>
        <end position="303"/>
    </location>
</feature>
<proteinExistence type="inferred from homology"/>
<dbReference type="InterPro" id="IPR011761">
    <property type="entry name" value="ATP-grasp"/>
</dbReference>
<reference evidence="19 20" key="1">
    <citation type="submission" date="2022-11" db="EMBL/GenBank/DDBJ databases">
        <title>Viruses from the air-sea interface of a natural surface slick.</title>
        <authorList>
            <person name="Rahlff J."/>
            <person name="Holmfeldt K."/>
        </authorList>
    </citation>
    <scope>NUCLEOTIDE SEQUENCE [LARGE SCALE GENOMIC DNA]</scope>
    <source>
        <strain evidence="19 20">SMS4</strain>
    </source>
</reference>
<dbReference type="EC" id="6.3.2.4" evidence="7 16"/>
<comment type="caution">
    <text evidence="19">The sequence shown here is derived from an EMBL/GenBank/DDBJ whole genome shotgun (WGS) entry which is preliminary data.</text>
</comment>
<evidence type="ECO:0000256" key="1">
    <source>
        <dbReference type="ARBA" id="ARBA00001936"/>
    </source>
</evidence>
<evidence type="ECO:0000256" key="15">
    <source>
        <dbReference type="ARBA" id="ARBA00047614"/>
    </source>
</evidence>
<evidence type="ECO:0000256" key="3">
    <source>
        <dbReference type="ARBA" id="ARBA00003921"/>
    </source>
</evidence>
<evidence type="ECO:0000256" key="14">
    <source>
        <dbReference type="ARBA" id="ARBA00023316"/>
    </source>
</evidence>
<evidence type="ECO:0000256" key="16">
    <source>
        <dbReference type="HAMAP-Rule" id="MF_00047"/>
    </source>
</evidence>
<keyword evidence="9 16" id="KW-0436">Ligase</keyword>
<comment type="function">
    <text evidence="3 16">Cell wall formation.</text>
</comment>
<dbReference type="Proteomes" id="UP001231109">
    <property type="component" value="Unassembled WGS sequence"/>
</dbReference>
<evidence type="ECO:0000256" key="13">
    <source>
        <dbReference type="ARBA" id="ARBA00022984"/>
    </source>
</evidence>
<dbReference type="EMBL" id="JAPJDZ010000017">
    <property type="protein sequence ID" value="MDP5136051.1"/>
    <property type="molecule type" value="Genomic_DNA"/>
</dbReference>
<comment type="subcellular location">
    <subcellularLocation>
        <location evidence="4 16">Cytoplasm</location>
    </subcellularLocation>
</comment>
<dbReference type="Pfam" id="PF01820">
    <property type="entry name" value="Dala_Dala_lig_N"/>
    <property type="match status" value="1"/>
</dbReference>
<evidence type="ECO:0000256" key="10">
    <source>
        <dbReference type="ARBA" id="ARBA00022741"/>
    </source>
</evidence>
<sequence>MSSTVSAFGKVAVMFGGNSAERDVSLRSGAAVLKALTDAGVDAFAFDPQQQALTELVETGAERVFIVLHGRGGEDGTMQGALQLQGLPYTGSGVLGSALAMDKIRCKWLFQAQQLPTAPFAVVHSNDTDFAGVLASLGGKVMVKPANEGSSIGMSAASTAIELQQAVTAALQYDSEILVERWITGREFTVAMLNDQVLPIVEMRTPRAFYDYEAKYQANSTEYLCPAPLDAEVTAAMQQTAFSAFKAVGASGWGRVDIMLDNSGQHYLLEVNTVPGMTEKSLVPMAAKAAGLSFQQLVLAILAQTQGNK</sequence>
<gene>
    <name evidence="16" type="primary">ddl</name>
    <name evidence="19" type="ORF">ORJ04_08840</name>
</gene>
<dbReference type="InterPro" id="IPR011095">
    <property type="entry name" value="Dala_Dala_lig_C"/>
</dbReference>
<comment type="cofactor">
    <cofactor evidence="1">
        <name>Mn(2+)</name>
        <dbReference type="ChEBI" id="CHEBI:29035"/>
    </cofactor>
</comment>
<keyword evidence="14 16" id="KW-0961">Cell wall biogenesis/degradation</keyword>
<dbReference type="Gene3D" id="3.40.50.20">
    <property type="match status" value="1"/>
</dbReference>
<name>A0ABT9HZD2_9GAMM</name>
<dbReference type="InterPro" id="IPR005905">
    <property type="entry name" value="D_ala_D_ala"/>
</dbReference>
<dbReference type="Gene3D" id="3.30.1490.20">
    <property type="entry name" value="ATP-grasp fold, A domain"/>
    <property type="match status" value="1"/>
</dbReference>
<accession>A0ABT9HZD2</accession>
<comment type="catalytic activity">
    <reaction evidence="15 16">
        <text>2 D-alanine + ATP = D-alanyl-D-alanine + ADP + phosphate + H(+)</text>
        <dbReference type="Rhea" id="RHEA:11224"/>
        <dbReference type="ChEBI" id="CHEBI:15378"/>
        <dbReference type="ChEBI" id="CHEBI:30616"/>
        <dbReference type="ChEBI" id="CHEBI:43474"/>
        <dbReference type="ChEBI" id="CHEBI:57416"/>
        <dbReference type="ChEBI" id="CHEBI:57822"/>
        <dbReference type="ChEBI" id="CHEBI:456216"/>
        <dbReference type="EC" id="6.3.2.4"/>
    </reaction>
</comment>
<comment type="cofactor">
    <cofactor evidence="2">
        <name>Mg(2+)</name>
        <dbReference type="ChEBI" id="CHEBI:18420"/>
    </cofactor>
</comment>
<evidence type="ECO:0000256" key="17">
    <source>
        <dbReference type="PROSITE-ProRule" id="PRU00409"/>
    </source>
</evidence>
<dbReference type="RefSeq" id="WP_305975258.1">
    <property type="nucleotide sequence ID" value="NZ_JAPJDZ010000017.1"/>
</dbReference>
<dbReference type="InterPro" id="IPR011127">
    <property type="entry name" value="Dala_Dala_lig_N"/>
</dbReference>
<dbReference type="NCBIfam" id="TIGR01205">
    <property type="entry name" value="D_ala_D_alaTIGR"/>
    <property type="match status" value="1"/>
</dbReference>
<dbReference type="PROSITE" id="PS00843">
    <property type="entry name" value="DALA_DALA_LIGASE_1"/>
    <property type="match status" value="1"/>
</dbReference>
<keyword evidence="10 17" id="KW-0547">Nucleotide-binding</keyword>
<evidence type="ECO:0000256" key="8">
    <source>
        <dbReference type="ARBA" id="ARBA00022490"/>
    </source>
</evidence>
<dbReference type="HAMAP" id="MF_00047">
    <property type="entry name" value="Dala_Dala_lig"/>
    <property type="match status" value="1"/>
</dbReference>
<comment type="similarity">
    <text evidence="6 16">Belongs to the D-alanine--D-alanine ligase family.</text>
</comment>
<dbReference type="SUPFAM" id="SSF56059">
    <property type="entry name" value="Glutathione synthetase ATP-binding domain-like"/>
    <property type="match status" value="1"/>
</dbReference>
<protein>
    <recommendedName>
        <fullName evidence="7 16">D-alanine--D-alanine ligase</fullName>
        <ecNumber evidence="7 16">6.3.2.4</ecNumber>
    </recommendedName>
    <alternativeName>
        <fullName evidence="16">D-Ala-D-Ala ligase</fullName>
    </alternativeName>
    <alternativeName>
        <fullName evidence="16">D-alanylalanine synthetase</fullName>
    </alternativeName>
</protein>
<dbReference type="PANTHER" id="PTHR23132:SF23">
    <property type="entry name" value="D-ALANINE--D-ALANINE LIGASE B"/>
    <property type="match status" value="1"/>
</dbReference>
<keyword evidence="20" id="KW-1185">Reference proteome</keyword>
<keyword evidence="12 16" id="KW-0133">Cell shape</keyword>
<dbReference type="PANTHER" id="PTHR23132">
    <property type="entry name" value="D-ALANINE--D-ALANINE LIGASE"/>
    <property type="match status" value="1"/>
</dbReference>
<dbReference type="SUPFAM" id="SSF52440">
    <property type="entry name" value="PreATP-grasp domain"/>
    <property type="match status" value="1"/>
</dbReference>
<dbReference type="Gene3D" id="3.30.470.20">
    <property type="entry name" value="ATP-grasp fold, B domain"/>
    <property type="match status" value="1"/>
</dbReference>
<dbReference type="PROSITE" id="PS50975">
    <property type="entry name" value="ATP_GRASP"/>
    <property type="match status" value="1"/>
</dbReference>
<keyword evidence="13 16" id="KW-0573">Peptidoglycan synthesis</keyword>
<evidence type="ECO:0000256" key="12">
    <source>
        <dbReference type="ARBA" id="ARBA00022960"/>
    </source>
</evidence>
<evidence type="ECO:0000256" key="5">
    <source>
        <dbReference type="ARBA" id="ARBA00004752"/>
    </source>
</evidence>
<evidence type="ECO:0000259" key="18">
    <source>
        <dbReference type="PROSITE" id="PS50975"/>
    </source>
</evidence>
<keyword evidence="8 16" id="KW-0963">Cytoplasm</keyword>
<dbReference type="InterPro" id="IPR013815">
    <property type="entry name" value="ATP_grasp_subdomain_1"/>
</dbReference>
<organism evidence="19 20">
    <name type="scientific">Rheinheimera baltica</name>
    <dbReference type="NCBI Taxonomy" id="67576"/>
    <lineage>
        <taxon>Bacteria</taxon>
        <taxon>Pseudomonadati</taxon>
        <taxon>Pseudomonadota</taxon>
        <taxon>Gammaproteobacteria</taxon>
        <taxon>Chromatiales</taxon>
        <taxon>Chromatiaceae</taxon>
        <taxon>Rheinheimera</taxon>
    </lineage>
</organism>
<evidence type="ECO:0000256" key="7">
    <source>
        <dbReference type="ARBA" id="ARBA00012216"/>
    </source>
</evidence>
<dbReference type="PROSITE" id="PS00844">
    <property type="entry name" value="DALA_DALA_LIGASE_2"/>
    <property type="match status" value="1"/>
</dbReference>
<keyword evidence="11 17" id="KW-0067">ATP-binding</keyword>
<evidence type="ECO:0000256" key="6">
    <source>
        <dbReference type="ARBA" id="ARBA00010871"/>
    </source>
</evidence>
<dbReference type="GO" id="GO:0016874">
    <property type="term" value="F:ligase activity"/>
    <property type="evidence" value="ECO:0007669"/>
    <property type="project" value="UniProtKB-KW"/>
</dbReference>
<evidence type="ECO:0000256" key="11">
    <source>
        <dbReference type="ARBA" id="ARBA00022840"/>
    </source>
</evidence>
<dbReference type="InterPro" id="IPR016185">
    <property type="entry name" value="PreATP-grasp_dom_sf"/>
</dbReference>